<sequence length="161" mass="16858">MPHTYEIHNFSIFHLSPLCPPTWPLPDSRGTAGSSPTRPCQRPRLQGGCDRVPGRIRATDVLPALPGVTLERPVAACPLAPAGSRFNLPAEGGSKRSSRDTGFQRCPQQLLSPPRVMGSAAPPVGSTCNTAAGLGGSRGALHRANISNGASPLERHSPESV</sequence>
<feature type="region of interest" description="Disordered" evidence="1">
    <location>
        <begin position="81"/>
        <end position="161"/>
    </location>
</feature>
<name>A0A5A9NT20_9TELE</name>
<reference evidence="2 3" key="1">
    <citation type="journal article" date="2019" name="Mol. Ecol. Resour.">
        <title>Chromosome-level genome assembly of Triplophysa tibetana, a fish adapted to the harsh high-altitude environment of the Tibetan Plateau.</title>
        <authorList>
            <person name="Yang X."/>
            <person name="Liu H."/>
            <person name="Ma Z."/>
            <person name="Zou Y."/>
            <person name="Zou M."/>
            <person name="Mao Y."/>
            <person name="Li X."/>
            <person name="Wang H."/>
            <person name="Chen T."/>
            <person name="Wang W."/>
            <person name="Yang R."/>
        </authorList>
    </citation>
    <scope>NUCLEOTIDE SEQUENCE [LARGE SCALE GENOMIC DNA]</scope>
    <source>
        <strain evidence="2">TTIB1903HZAU</strain>
        <tissue evidence="2">Muscle</tissue>
    </source>
</reference>
<comment type="caution">
    <text evidence="2">The sequence shown here is derived from an EMBL/GenBank/DDBJ whole genome shotgun (WGS) entry which is preliminary data.</text>
</comment>
<accession>A0A5A9NT20</accession>
<evidence type="ECO:0000313" key="2">
    <source>
        <dbReference type="EMBL" id="KAA0712129.1"/>
    </source>
</evidence>
<proteinExistence type="predicted"/>
<evidence type="ECO:0000256" key="1">
    <source>
        <dbReference type="SAM" id="MobiDB-lite"/>
    </source>
</evidence>
<organism evidence="2 3">
    <name type="scientific">Triplophysa tibetana</name>
    <dbReference type="NCBI Taxonomy" id="1572043"/>
    <lineage>
        <taxon>Eukaryota</taxon>
        <taxon>Metazoa</taxon>
        <taxon>Chordata</taxon>
        <taxon>Craniata</taxon>
        <taxon>Vertebrata</taxon>
        <taxon>Euteleostomi</taxon>
        <taxon>Actinopterygii</taxon>
        <taxon>Neopterygii</taxon>
        <taxon>Teleostei</taxon>
        <taxon>Ostariophysi</taxon>
        <taxon>Cypriniformes</taxon>
        <taxon>Nemacheilidae</taxon>
        <taxon>Triplophysa</taxon>
    </lineage>
</organism>
<keyword evidence="3" id="KW-1185">Reference proteome</keyword>
<protein>
    <submittedName>
        <fullName evidence="2">Uncharacterized protein</fullName>
    </submittedName>
</protein>
<dbReference type="Proteomes" id="UP000324632">
    <property type="component" value="Chromosome 14"/>
</dbReference>
<evidence type="ECO:0000313" key="3">
    <source>
        <dbReference type="Proteomes" id="UP000324632"/>
    </source>
</evidence>
<gene>
    <name evidence="2" type="ORF">E1301_Tti020507</name>
</gene>
<dbReference type="AlphaFoldDB" id="A0A5A9NT20"/>
<dbReference type="EMBL" id="SOYY01000014">
    <property type="protein sequence ID" value="KAA0712129.1"/>
    <property type="molecule type" value="Genomic_DNA"/>
</dbReference>
<feature type="region of interest" description="Disordered" evidence="1">
    <location>
        <begin position="26"/>
        <end position="45"/>
    </location>
</feature>